<dbReference type="InterPro" id="IPR051931">
    <property type="entry name" value="PAK3-like"/>
</dbReference>
<dbReference type="SMART" id="SM00233">
    <property type="entry name" value="PH"/>
    <property type="match status" value="1"/>
</dbReference>
<evidence type="ECO:0000256" key="2">
    <source>
        <dbReference type="ARBA" id="ARBA00008874"/>
    </source>
</evidence>
<dbReference type="PANTHER" id="PTHR45832">
    <property type="entry name" value="SERINE/THREONINE-PROTEIN KINASE SAMKA-RELATED-RELATED"/>
    <property type="match status" value="1"/>
</dbReference>
<keyword evidence="10" id="KW-0460">Magnesium</keyword>
<evidence type="ECO:0000256" key="13">
    <source>
        <dbReference type="PROSITE-ProRule" id="PRU10141"/>
    </source>
</evidence>
<dbReference type="SMART" id="SM00220">
    <property type="entry name" value="S_TKc"/>
    <property type="match status" value="1"/>
</dbReference>
<dbReference type="PROSITE" id="PS00108">
    <property type="entry name" value="PROTEIN_KINASE_ST"/>
    <property type="match status" value="1"/>
</dbReference>
<dbReference type="InterPro" id="IPR008271">
    <property type="entry name" value="Ser/Thr_kinase_AS"/>
</dbReference>
<feature type="region of interest" description="Disordered" evidence="14">
    <location>
        <begin position="415"/>
        <end position="466"/>
    </location>
</feature>
<dbReference type="OrthoDB" id="248923at2759"/>
<comment type="catalytic activity">
    <reaction evidence="11">
        <text>L-threonyl-[protein] + ATP = O-phospho-L-threonyl-[protein] + ADP + H(+)</text>
        <dbReference type="Rhea" id="RHEA:46608"/>
        <dbReference type="Rhea" id="RHEA-COMP:11060"/>
        <dbReference type="Rhea" id="RHEA-COMP:11605"/>
        <dbReference type="ChEBI" id="CHEBI:15378"/>
        <dbReference type="ChEBI" id="CHEBI:30013"/>
        <dbReference type="ChEBI" id="CHEBI:30616"/>
        <dbReference type="ChEBI" id="CHEBI:61977"/>
        <dbReference type="ChEBI" id="CHEBI:456216"/>
        <dbReference type="EC" id="2.7.11.1"/>
    </reaction>
</comment>
<gene>
    <name evidence="18" type="ORF">M427DRAFT_473016</name>
</gene>
<dbReference type="InterPro" id="IPR033923">
    <property type="entry name" value="PAK_BD"/>
</dbReference>
<dbReference type="InterPro" id="IPR000095">
    <property type="entry name" value="CRIB_dom"/>
</dbReference>
<keyword evidence="4" id="KW-0723">Serine/threonine-protein kinase</keyword>
<dbReference type="SMART" id="SM00285">
    <property type="entry name" value="PBD"/>
    <property type="match status" value="1"/>
</dbReference>
<dbReference type="GO" id="GO:0106310">
    <property type="term" value="F:protein serine kinase activity"/>
    <property type="evidence" value="ECO:0007669"/>
    <property type="project" value="RHEA"/>
</dbReference>
<feature type="compositionally biased region" description="Basic and acidic residues" evidence="14">
    <location>
        <begin position="331"/>
        <end position="341"/>
    </location>
</feature>
<evidence type="ECO:0000256" key="8">
    <source>
        <dbReference type="ARBA" id="ARBA00022777"/>
    </source>
</evidence>
<dbReference type="SUPFAM" id="SSF50729">
    <property type="entry name" value="PH domain-like"/>
    <property type="match status" value="1"/>
</dbReference>
<keyword evidence="6" id="KW-0479">Metal-binding</keyword>
<feature type="region of interest" description="Disordered" evidence="14">
    <location>
        <begin position="187"/>
        <end position="249"/>
    </location>
</feature>
<dbReference type="Pfam" id="PF00786">
    <property type="entry name" value="PBD"/>
    <property type="match status" value="1"/>
</dbReference>
<feature type="domain" description="PH" evidence="15">
    <location>
        <begin position="4"/>
        <end position="100"/>
    </location>
</feature>
<dbReference type="PANTHER" id="PTHR45832:SF22">
    <property type="entry name" value="SERINE_THREONINE-PROTEIN KINASE SAMKA-RELATED"/>
    <property type="match status" value="1"/>
</dbReference>
<evidence type="ECO:0000256" key="4">
    <source>
        <dbReference type="ARBA" id="ARBA00022527"/>
    </source>
</evidence>
<proteinExistence type="inferred from homology"/>
<evidence type="ECO:0000259" key="16">
    <source>
        <dbReference type="PROSITE" id="PS50011"/>
    </source>
</evidence>
<organism evidence="18 19">
    <name type="scientific">Gonapodya prolifera (strain JEL478)</name>
    <name type="common">Monoblepharis prolifera</name>
    <dbReference type="NCBI Taxonomy" id="1344416"/>
    <lineage>
        <taxon>Eukaryota</taxon>
        <taxon>Fungi</taxon>
        <taxon>Fungi incertae sedis</taxon>
        <taxon>Chytridiomycota</taxon>
        <taxon>Chytridiomycota incertae sedis</taxon>
        <taxon>Monoblepharidomycetes</taxon>
        <taxon>Monoblepharidales</taxon>
        <taxon>Gonapodyaceae</taxon>
        <taxon>Gonapodya</taxon>
    </lineage>
</organism>
<comment type="cofactor">
    <cofactor evidence="1">
        <name>Mg(2+)</name>
        <dbReference type="ChEBI" id="CHEBI:18420"/>
    </cofactor>
</comment>
<feature type="compositionally biased region" description="Polar residues" evidence="14">
    <location>
        <begin position="311"/>
        <end position="328"/>
    </location>
</feature>
<reference evidence="18 19" key="1">
    <citation type="journal article" date="2015" name="Genome Biol. Evol.">
        <title>Phylogenomic analyses indicate that early fungi evolved digesting cell walls of algal ancestors of land plants.</title>
        <authorList>
            <person name="Chang Y."/>
            <person name="Wang S."/>
            <person name="Sekimoto S."/>
            <person name="Aerts A.L."/>
            <person name="Choi C."/>
            <person name="Clum A."/>
            <person name="LaButti K.M."/>
            <person name="Lindquist E.A."/>
            <person name="Yee Ngan C."/>
            <person name="Ohm R.A."/>
            <person name="Salamov A.A."/>
            <person name="Grigoriev I.V."/>
            <person name="Spatafora J.W."/>
            <person name="Berbee M.L."/>
        </authorList>
    </citation>
    <scope>NUCLEOTIDE SEQUENCE [LARGE SCALE GENOMIC DNA]</scope>
    <source>
        <strain evidence="18 19">JEL478</strain>
    </source>
</reference>
<evidence type="ECO:0000256" key="12">
    <source>
        <dbReference type="ARBA" id="ARBA00048679"/>
    </source>
</evidence>
<dbReference type="InterPro" id="IPR036936">
    <property type="entry name" value="CRIB_dom_sf"/>
</dbReference>
<dbReference type="PROSITE" id="PS50108">
    <property type="entry name" value="CRIB"/>
    <property type="match status" value="1"/>
</dbReference>
<feature type="compositionally biased region" description="Polar residues" evidence="14">
    <location>
        <begin position="294"/>
        <end position="304"/>
    </location>
</feature>
<evidence type="ECO:0000256" key="3">
    <source>
        <dbReference type="ARBA" id="ARBA00012513"/>
    </source>
</evidence>
<evidence type="ECO:0000259" key="15">
    <source>
        <dbReference type="PROSITE" id="PS50003"/>
    </source>
</evidence>
<dbReference type="InterPro" id="IPR011993">
    <property type="entry name" value="PH-like_dom_sf"/>
</dbReference>
<evidence type="ECO:0000256" key="1">
    <source>
        <dbReference type="ARBA" id="ARBA00001946"/>
    </source>
</evidence>
<comment type="catalytic activity">
    <reaction evidence="12">
        <text>L-seryl-[protein] + ATP = O-phospho-L-seryl-[protein] + ADP + H(+)</text>
        <dbReference type="Rhea" id="RHEA:17989"/>
        <dbReference type="Rhea" id="RHEA-COMP:9863"/>
        <dbReference type="Rhea" id="RHEA-COMP:11604"/>
        <dbReference type="ChEBI" id="CHEBI:15378"/>
        <dbReference type="ChEBI" id="CHEBI:29999"/>
        <dbReference type="ChEBI" id="CHEBI:30616"/>
        <dbReference type="ChEBI" id="CHEBI:83421"/>
        <dbReference type="ChEBI" id="CHEBI:456216"/>
        <dbReference type="EC" id="2.7.11.1"/>
    </reaction>
</comment>
<keyword evidence="5" id="KW-0808">Transferase</keyword>
<dbReference type="FunFam" id="3.90.810.10:FF:000005">
    <property type="entry name" value="Non-specific serine/threonine protein kinase"/>
    <property type="match status" value="1"/>
</dbReference>
<evidence type="ECO:0000256" key="14">
    <source>
        <dbReference type="SAM" id="MobiDB-lite"/>
    </source>
</evidence>
<feature type="compositionally biased region" description="Low complexity" evidence="14">
    <location>
        <begin position="282"/>
        <end position="293"/>
    </location>
</feature>
<feature type="domain" description="CRIB" evidence="17">
    <location>
        <begin position="104"/>
        <end position="117"/>
    </location>
</feature>
<dbReference type="Gene3D" id="3.30.200.20">
    <property type="entry name" value="Phosphorylase Kinase, domain 1"/>
    <property type="match status" value="1"/>
</dbReference>
<evidence type="ECO:0000256" key="5">
    <source>
        <dbReference type="ARBA" id="ARBA00022679"/>
    </source>
</evidence>
<dbReference type="Gene3D" id="3.90.810.10">
    <property type="entry name" value="CRIB domain"/>
    <property type="match status" value="1"/>
</dbReference>
<feature type="domain" description="Protein kinase" evidence="16">
    <location>
        <begin position="481"/>
        <end position="733"/>
    </location>
</feature>
<evidence type="ECO:0000256" key="11">
    <source>
        <dbReference type="ARBA" id="ARBA00047899"/>
    </source>
</evidence>
<dbReference type="CDD" id="cd06614">
    <property type="entry name" value="STKc_PAK"/>
    <property type="match status" value="1"/>
</dbReference>
<sequence>MSAIVLKRGYVSIREDGIIASFMWSRRWLMLREETLSIHRNESTYQPMSVVFLKEVECVQRTEHKEFCFNLVAKGKSYYVSCSSDAELYEWLDGIYQRAPLLGISNPTNFVHTTHVAFDAESGSFVGMPKQWQALLETSNISKDEMTRDPQAVLTALEFYTDHMKSKRDQARASVASTTASIAESISGAEFDSEGDGTLSIKGHEKAPTLGASQNVSRSPSSKESSHSGKSNENIVGNADSTRDAPQKCTITGSIGDLTRVAAEAKTRNHSIVTAGSQNGALPHLPNLPPTTHAIPTTQPNEKQQGMPVPSYTTRQPESSPSSQNANSRGGDPDAAKKMETKPPQVPKRPDGPTLAGNGGSQENLKQALPTAEPSMLRAPNIAVDYLGSNSNITASVKDHLVAKATANAAALAATAPKSVLSTQPASTATPKAGGGGNGGAAKGKAEGTKDKKEGRSNASDSQAMEKLRSIVSKGEPTVLYSKVRKVGQGASGSVYVAKQLTTSKMVAIKQIDLTHQPRKELLVNEILVMKESPHPNIINYLDAYLVRSSELWVILEYMEGGALTDIIDNNSLSEPQISTVVGETLRGLSFLHQKNIIHRDIKSDNILLDTDGRVKITDFGFSARLTVDKVKRSTMVGTPYWMSPEIVKQKQYDAKVDIWSLGIMAIEMIEGEPPYLEEEPLKALYLIATNGTPTLKHPERLSPQCRDFLSKCLAVDPKRRLSADELLRHPFVTDCAGPAGCLVAPVRKALLHKR</sequence>
<dbReference type="GO" id="GO:0005524">
    <property type="term" value="F:ATP binding"/>
    <property type="evidence" value="ECO:0007669"/>
    <property type="project" value="UniProtKB-UniRule"/>
</dbReference>
<dbReference type="InterPro" id="IPR000719">
    <property type="entry name" value="Prot_kinase_dom"/>
</dbReference>
<dbReference type="STRING" id="1344416.A0A139ARA3"/>
<evidence type="ECO:0000256" key="9">
    <source>
        <dbReference type="ARBA" id="ARBA00022840"/>
    </source>
</evidence>
<comment type="similarity">
    <text evidence="2">Belongs to the protein kinase superfamily. STE Ser/Thr protein kinase family. STE20 subfamily.</text>
</comment>
<dbReference type="Gene3D" id="1.10.510.10">
    <property type="entry name" value="Transferase(Phosphotransferase) domain 1"/>
    <property type="match status" value="1"/>
</dbReference>
<name>A0A139ARA3_GONPJ</name>
<evidence type="ECO:0000313" key="19">
    <source>
        <dbReference type="Proteomes" id="UP000070544"/>
    </source>
</evidence>
<dbReference type="PROSITE" id="PS50011">
    <property type="entry name" value="PROTEIN_KINASE_DOM"/>
    <property type="match status" value="1"/>
</dbReference>
<dbReference type="FunFam" id="1.10.510.10:FF:000768">
    <property type="entry name" value="Non-specific serine/threonine protein kinase"/>
    <property type="match status" value="1"/>
</dbReference>
<dbReference type="CDD" id="cd01093">
    <property type="entry name" value="CRIB_PAK_like"/>
    <property type="match status" value="1"/>
</dbReference>
<dbReference type="AlphaFoldDB" id="A0A139ARA3"/>
<dbReference type="FunFam" id="3.30.200.20:FF:000705">
    <property type="entry name" value="Non-specific serine/threonine protein kinase"/>
    <property type="match status" value="1"/>
</dbReference>
<dbReference type="GO" id="GO:0004674">
    <property type="term" value="F:protein serine/threonine kinase activity"/>
    <property type="evidence" value="ECO:0007669"/>
    <property type="project" value="UniProtKB-KW"/>
</dbReference>
<feature type="compositionally biased region" description="Basic and acidic residues" evidence="14">
    <location>
        <begin position="444"/>
        <end position="456"/>
    </location>
</feature>
<protein>
    <recommendedName>
        <fullName evidence="3">non-specific serine/threonine protein kinase</fullName>
        <ecNumber evidence="3">2.7.11.1</ecNumber>
    </recommendedName>
</protein>
<dbReference type="OMA" id="WKNHARS"/>
<keyword evidence="19" id="KW-1185">Reference proteome</keyword>
<dbReference type="Gene3D" id="2.30.29.30">
    <property type="entry name" value="Pleckstrin-homology domain (PH domain)/Phosphotyrosine-binding domain (PTB)"/>
    <property type="match status" value="1"/>
</dbReference>
<dbReference type="EMBL" id="KQ965739">
    <property type="protein sequence ID" value="KXS19268.1"/>
    <property type="molecule type" value="Genomic_DNA"/>
</dbReference>
<evidence type="ECO:0000313" key="18">
    <source>
        <dbReference type="EMBL" id="KXS19268.1"/>
    </source>
</evidence>
<evidence type="ECO:0000256" key="6">
    <source>
        <dbReference type="ARBA" id="ARBA00022723"/>
    </source>
</evidence>
<dbReference type="Pfam" id="PF00169">
    <property type="entry name" value="PH"/>
    <property type="match status" value="1"/>
</dbReference>
<dbReference type="GO" id="GO:0046872">
    <property type="term" value="F:metal ion binding"/>
    <property type="evidence" value="ECO:0007669"/>
    <property type="project" value="UniProtKB-KW"/>
</dbReference>
<dbReference type="InterPro" id="IPR011009">
    <property type="entry name" value="Kinase-like_dom_sf"/>
</dbReference>
<feature type="compositionally biased region" description="Gly residues" evidence="14">
    <location>
        <begin position="433"/>
        <end position="442"/>
    </location>
</feature>
<dbReference type="PROSITE" id="PS00107">
    <property type="entry name" value="PROTEIN_KINASE_ATP"/>
    <property type="match status" value="1"/>
</dbReference>
<feature type="compositionally biased region" description="Polar residues" evidence="14">
    <location>
        <begin position="420"/>
        <end position="430"/>
    </location>
</feature>
<keyword evidence="9 13" id="KW-0067">ATP-binding</keyword>
<dbReference type="Pfam" id="PF00069">
    <property type="entry name" value="Pkinase"/>
    <property type="match status" value="1"/>
</dbReference>
<dbReference type="SUPFAM" id="SSF56112">
    <property type="entry name" value="Protein kinase-like (PK-like)"/>
    <property type="match status" value="1"/>
</dbReference>
<keyword evidence="8 18" id="KW-0418">Kinase</keyword>
<feature type="region of interest" description="Disordered" evidence="14">
    <location>
        <begin position="275"/>
        <end position="365"/>
    </location>
</feature>
<dbReference type="InterPro" id="IPR017441">
    <property type="entry name" value="Protein_kinase_ATP_BS"/>
</dbReference>
<dbReference type="InterPro" id="IPR001849">
    <property type="entry name" value="PH_domain"/>
</dbReference>
<dbReference type="Proteomes" id="UP000070544">
    <property type="component" value="Unassembled WGS sequence"/>
</dbReference>
<dbReference type="CDD" id="cd13279">
    <property type="entry name" value="PH_Cla4_Ste20"/>
    <property type="match status" value="1"/>
</dbReference>
<evidence type="ECO:0000256" key="7">
    <source>
        <dbReference type="ARBA" id="ARBA00022741"/>
    </source>
</evidence>
<dbReference type="EC" id="2.7.11.1" evidence="3"/>
<feature type="binding site" evidence="13">
    <location>
        <position position="510"/>
    </location>
    <ligand>
        <name>ATP</name>
        <dbReference type="ChEBI" id="CHEBI:30616"/>
    </ligand>
</feature>
<accession>A0A139ARA3</accession>
<feature type="compositionally biased region" description="Low complexity" evidence="14">
    <location>
        <begin position="217"/>
        <end position="231"/>
    </location>
</feature>
<dbReference type="PROSITE" id="PS50003">
    <property type="entry name" value="PH_DOMAIN"/>
    <property type="match status" value="1"/>
</dbReference>
<evidence type="ECO:0000259" key="17">
    <source>
        <dbReference type="PROSITE" id="PS50108"/>
    </source>
</evidence>
<keyword evidence="7 13" id="KW-0547">Nucleotide-binding</keyword>
<evidence type="ECO:0000256" key="10">
    <source>
        <dbReference type="ARBA" id="ARBA00022842"/>
    </source>
</evidence>